<dbReference type="HAMAP" id="MF_01371_B">
    <property type="entry name" value="Ribosomal_uL30_B"/>
    <property type="match status" value="1"/>
</dbReference>
<dbReference type="GO" id="GO:0006412">
    <property type="term" value="P:translation"/>
    <property type="evidence" value="ECO:0007669"/>
    <property type="project" value="UniProtKB-UniRule"/>
</dbReference>
<evidence type="ECO:0000256" key="5">
    <source>
        <dbReference type="HAMAP-Rule" id="MF_01371"/>
    </source>
</evidence>
<proteinExistence type="inferred from homology"/>
<evidence type="ECO:0000313" key="8">
    <source>
        <dbReference type="Proteomes" id="UP000655208"/>
    </source>
</evidence>
<dbReference type="SUPFAM" id="SSF55129">
    <property type="entry name" value="Ribosomal protein L30p/L7e"/>
    <property type="match status" value="1"/>
</dbReference>
<evidence type="ECO:0000259" key="6">
    <source>
        <dbReference type="Pfam" id="PF00327"/>
    </source>
</evidence>
<dbReference type="PANTHER" id="PTHR15892:SF2">
    <property type="entry name" value="LARGE RIBOSOMAL SUBUNIT PROTEIN UL30M"/>
    <property type="match status" value="1"/>
</dbReference>
<evidence type="ECO:0000256" key="3">
    <source>
        <dbReference type="ARBA" id="ARBA00022980"/>
    </source>
</evidence>
<dbReference type="AlphaFoldDB" id="A0A917SZ11"/>
<feature type="domain" description="Large ribosomal subunit protein uL30-like ferredoxin-like fold" evidence="6">
    <location>
        <begin position="4"/>
        <end position="53"/>
    </location>
</feature>
<comment type="similarity">
    <text evidence="1 5">Belongs to the universal ribosomal protein uL30 family.</text>
</comment>
<evidence type="ECO:0000313" key="7">
    <source>
        <dbReference type="EMBL" id="GGM03271.1"/>
    </source>
</evidence>
<dbReference type="Gene3D" id="3.30.1390.20">
    <property type="entry name" value="Ribosomal protein L30, ferredoxin-like fold domain"/>
    <property type="match status" value="1"/>
</dbReference>
<comment type="subunit">
    <text evidence="2 5">Part of the 50S ribosomal subunit.</text>
</comment>
<comment type="caution">
    <text evidence="7">The sequence shown here is derived from an EMBL/GenBank/DDBJ whole genome shotgun (WGS) entry which is preliminary data.</text>
</comment>
<reference evidence="7" key="2">
    <citation type="submission" date="2020-09" db="EMBL/GenBank/DDBJ databases">
        <authorList>
            <person name="Sun Q."/>
            <person name="Zhou Y."/>
        </authorList>
    </citation>
    <scope>NUCLEOTIDE SEQUENCE</scope>
    <source>
        <strain evidence="7">CGMCC 4.7308</strain>
    </source>
</reference>
<dbReference type="PANTHER" id="PTHR15892">
    <property type="entry name" value="MITOCHONDRIAL RIBOSOMAL PROTEIN L30"/>
    <property type="match status" value="1"/>
</dbReference>
<dbReference type="GO" id="GO:0003735">
    <property type="term" value="F:structural constituent of ribosome"/>
    <property type="evidence" value="ECO:0007669"/>
    <property type="project" value="InterPro"/>
</dbReference>
<keyword evidence="8" id="KW-1185">Reference proteome</keyword>
<accession>A0A917SZ11</accession>
<reference evidence="7" key="1">
    <citation type="journal article" date="2014" name="Int. J. Syst. Evol. Microbiol.">
        <title>Complete genome sequence of Corynebacterium casei LMG S-19264T (=DSM 44701T), isolated from a smear-ripened cheese.</title>
        <authorList>
            <consortium name="US DOE Joint Genome Institute (JGI-PGF)"/>
            <person name="Walter F."/>
            <person name="Albersmeier A."/>
            <person name="Kalinowski J."/>
            <person name="Ruckert C."/>
        </authorList>
    </citation>
    <scope>NUCLEOTIDE SEQUENCE</scope>
    <source>
        <strain evidence="7">CGMCC 4.7308</strain>
    </source>
</reference>
<keyword evidence="3 5" id="KW-0689">Ribosomal protein</keyword>
<organism evidence="7 8">
    <name type="scientific">Nakamurella endophytica</name>
    <dbReference type="NCBI Taxonomy" id="1748367"/>
    <lineage>
        <taxon>Bacteria</taxon>
        <taxon>Bacillati</taxon>
        <taxon>Actinomycetota</taxon>
        <taxon>Actinomycetes</taxon>
        <taxon>Nakamurellales</taxon>
        <taxon>Nakamurellaceae</taxon>
        <taxon>Nakamurella</taxon>
    </lineage>
</organism>
<evidence type="ECO:0000256" key="2">
    <source>
        <dbReference type="ARBA" id="ARBA00011838"/>
    </source>
</evidence>
<dbReference type="InterPro" id="IPR005996">
    <property type="entry name" value="Ribosomal_uL30_bac-type"/>
</dbReference>
<dbReference type="RefSeq" id="WP_188941776.1">
    <property type="nucleotide sequence ID" value="NZ_BMNA01000004.1"/>
</dbReference>
<keyword evidence="4 5" id="KW-0687">Ribonucleoprotein</keyword>
<dbReference type="GO" id="GO:0022625">
    <property type="term" value="C:cytosolic large ribosomal subunit"/>
    <property type="evidence" value="ECO:0007669"/>
    <property type="project" value="TreeGrafter"/>
</dbReference>
<dbReference type="CDD" id="cd01658">
    <property type="entry name" value="Ribosomal_L30"/>
    <property type="match status" value="1"/>
</dbReference>
<dbReference type="EMBL" id="BMNA01000004">
    <property type="protein sequence ID" value="GGM03271.1"/>
    <property type="molecule type" value="Genomic_DNA"/>
</dbReference>
<protein>
    <recommendedName>
        <fullName evidence="5">Large ribosomal subunit protein uL30</fullName>
    </recommendedName>
</protein>
<sequence>MAQLKITQVRSTIGNKRNARESVRSLGLKRIHHSVVVDDSPAVRGYIRSATHLLVVEPVAGERLQGSDEQ</sequence>
<dbReference type="Proteomes" id="UP000655208">
    <property type="component" value="Unassembled WGS sequence"/>
</dbReference>
<dbReference type="InterPro" id="IPR036919">
    <property type="entry name" value="Ribo_uL30_ferredoxin-like_sf"/>
</dbReference>
<evidence type="ECO:0000256" key="1">
    <source>
        <dbReference type="ARBA" id="ARBA00007594"/>
    </source>
</evidence>
<dbReference type="InterPro" id="IPR016082">
    <property type="entry name" value="Ribosomal_uL30_ferredoxin-like"/>
</dbReference>
<gene>
    <name evidence="5 7" type="primary">rpmD</name>
    <name evidence="7" type="ORF">GCM10011594_24280</name>
</gene>
<dbReference type="PIRSF" id="PIRSF002211">
    <property type="entry name" value="Ribosomal_L30_bac-type"/>
    <property type="match status" value="1"/>
</dbReference>
<dbReference type="NCBIfam" id="TIGR01308">
    <property type="entry name" value="rpmD_bact"/>
    <property type="match status" value="1"/>
</dbReference>
<name>A0A917SZ11_9ACTN</name>
<evidence type="ECO:0000256" key="4">
    <source>
        <dbReference type="ARBA" id="ARBA00023274"/>
    </source>
</evidence>
<dbReference type="Pfam" id="PF00327">
    <property type="entry name" value="Ribosomal_L30"/>
    <property type="match status" value="1"/>
</dbReference>